<dbReference type="GO" id="GO:0051287">
    <property type="term" value="F:NAD binding"/>
    <property type="evidence" value="ECO:0007669"/>
    <property type="project" value="InterPro"/>
</dbReference>
<feature type="domain" description="D-isomer specific 2-hydroxyacid dehydrogenase NAD-binding" evidence="5">
    <location>
        <begin position="109"/>
        <end position="282"/>
    </location>
</feature>
<dbReference type="OrthoDB" id="168224at2157"/>
<organism evidence="6 7">
    <name type="scientific">Natronococcus pandeyae</name>
    <dbReference type="NCBI Taxonomy" id="2055836"/>
    <lineage>
        <taxon>Archaea</taxon>
        <taxon>Methanobacteriati</taxon>
        <taxon>Methanobacteriota</taxon>
        <taxon>Stenosarchaea group</taxon>
        <taxon>Halobacteria</taxon>
        <taxon>Halobacteriales</taxon>
        <taxon>Natrialbaceae</taxon>
        <taxon>Natronococcus</taxon>
    </lineage>
</organism>
<sequence length="316" mass="33956">MADHELLIPHPYSSESKATLEFELADLDGASITVAETPAETRAGFETATVALTPRLPPEWRERADRLEWAQATSAGYDHYDLGALEEADIVLTTAAGVHAQPIAEQVLGSMLTFERELLTARDQQDEGVWRRTEGGELASKTVGIVGLGAIGGRVADLAAAVGSSVIGTKRDLSTVPEAVDDAYPADEVDEVLRRADYLVLACPLTDETRGLIDESALETMPEDAVLVNVARGGVADEAALTEGLQQGRIAGAALDVFEEEPLPASSPLWDLSNVLVTPHMAGSTPQYYERVAAIVRENYERFVAGDREEMTNRVV</sequence>
<dbReference type="RefSeq" id="WP_148855730.1">
    <property type="nucleotide sequence ID" value="NZ_PHNJ01000001.1"/>
</dbReference>
<dbReference type="SUPFAM" id="SSF51735">
    <property type="entry name" value="NAD(P)-binding Rossmann-fold domains"/>
    <property type="match status" value="1"/>
</dbReference>
<comment type="similarity">
    <text evidence="3">Belongs to the D-isomer specific 2-hydroxyacid dehydrogenase family.</text>
</comment>
<dbReference type="InterPro" id="IPR006140">
    <property type="entry name" value="D-isomer_DH_NAD-bd"/>
</dbReference>
<dbReference type="PANTHER" id="PTHR43333">
    <property type="entry name" value="2-HACID_DH_C DOMAIN-CONTAINING PROTEIN"/>
    <property type="match status" value="1"/>
</dbReference>
<dbReference type="InterPro" id="IPR029752">
    <property type="entry name" value="D-isomer_DH_CS1"/>
</dbReference>
<dbReference type="InterPro" id="IPR036291">
    <property type="entry name" value="NAD(P)-bd_dom_sf"/>
</dbReference>
<accession>A0A8J8Q7H5</accession>
<feature type="domain" description="D-isomer specific 2-hydroxyacid dehydrogenase catalytic" evidence="4">
    <location>
        <begin position="39"/>
        <end position="315"/>
    </location>
</feature>
<comment type="caution">
    <text evidence="6">The sequence shown here is derived from an EMBL/GenBank/DDBJ whole genome shotgun (WGS) entry which is preliminary data.</text>
</comment>
<dbReference type="SUPFAM" id="SSF52283">
    <property type="entry name" value="Formate/glycerate dehydrogenase catalytic domain-like"/>
    <property type="match status" value="1"/>
</dbReference>
<evidence type="ECO:0000313" key="7">
    <source>
        <dbReference type="Proteomes" id="UP000766904"/>
    </source>
</evidence>
<dbReference type="GO" id="GO:0016616">
    <property type="term" value="F:oxidoreductase activity, acting on the CH-OH group of donors, NAD or NADP as acceptor"/>
    <property type="evidence" value="ECO:0007669"/>
    <property type="project" value="InterPro"/>
</dbReference>
<dbReference type="Gene3D" id="3.40.50.720">
    <property type="entry name" value="NAD(P)-binding Rossmann-like Domain"/>
    <property type="match status" value="2"/>
</dbReference>
<evidence type="ECO:0000259" key="5">
    <source>
        <dbReference type="Pfam" id="PF02826"/>
    </source>
</evidence>
<keyword evidence="1 3" id="KW-0560">Oxidoreductase</keyword>
<evidence type="ECO:0000259" key="4">
    <source>
        <dbReference type="Pfam" id="PF00389"/>
    </source>
</evidence>
<proteinExistence type="inferred from homology"/>
<dbReference type="Proteomes" id="UP000766904">
    <property type="component" value="Unassembled WGS sequence"/>
</dbReference>
<reference evidence="6" key="1">
    <citation type="submission" date="2017-11" db="EMBL/GenBank/DDBJ databases">
        <authorList>
            <person name="Kajale S.C."/>
            <person name="Sharma A."/>
        </authorList>
    </citation>
    <scope>NUCLEOTIDE SEQUENCE</scope>
    <source>
        <strain evidence="6">LS1_42</strain>
    </source>
</reference>
<protein>
    <submittedName>
        <fullName evidence="6">D-2-hydroxyacid dehydrogenase</fullName>
    </submittedName>
</protein>
<name>A0A8J8Q7H5_9EURY</name>
<dbReference type="EMBL" id="PHNJ01000001">
    <property type="protein sequence ID" value="TYL40093.1"/>
    <property type="molecule type" value="Genomic_DNA"/>
</dbReference>
<evidence type="ECO:0000256" key="3">
    <source>
        <dbReference type="RuleBase" id="RU003719"/>
    </source>
</evidence>
<dbReference type="FunFam" id="3.40.50.720:FF:000363">
    <property type="entry name" value="D-isomer specific 2-hydroxyacid dehydrogenase"/>
    <property type="match status" value="1"/>
</dbReference>
<keyword evidence="7" id="KW-1185">Reference proteome</keyword>
<dbReference type="InterPro" id="IPR006139">
    <property type="entry name" value="D-isomer_2_OHA_DH_cat_dom"/>
</dbReference>
<dbReference type="AlphaFoldDB" id="A0A8J8Q7H5"/>
<dbReference type="PANTHER" id="PTHR43333:SF1">
    <property type="entry name" value="D-ISOMER SPECIFIC 2-HYDROXYACID DEHYDROGENASE NAD-BINDING DOMAIN-CONTAINING PROTEIN"/>
    <property type="match status" value="1"/>
</dbReference>
<dbReference type="PROSITE" id="PS00065">
    <property type="entry name" value="D_2_HYDROXYACID_DH_1"/>
    <property type="match status" value="1"/>
</dbReference>
<gene>
    <name evidence="6" type="ORF">CV102_00485</name>
</gene>
<evidence type="ECO:0000313" key="6">
    <source>
        <dbReference type="EMBL" id="TYL40093.1"/>
    </source>
</evidence>
<evidence type="ECO:0000256" key="1">
    <source>
        <dbReference type="ARBA" id="ARBA00023002"/>
    </source>
</evidence>
<dbReference type="Pfam" id="PF00389">
    <property type="entry name" value="2-Hacid_dh"/>
    <property type="match status" value="1"/>
</dbReference>
<dbReference type="CDD" id="cd05300">
    <property type="entry name" value="2-Hacid_dh_1"/>
    <property type="match status" value="1"/>
</dbReference>
<evidence type="ECO:0000256" key="2">
    <source>
        <dbReference type="ARBA" id="ARBA00023027"/>
    </source>
</evidence>
<dbReference type="Pfam" id="PF02826">
    <property type="entry name" value="2-Hacid_dh_C"/>
    <property type="match status" value="1"/>
</dbReference>
<keyword evidence="2" id="KW-0520">NAD</keyword>